<organism evidence="2 3">
    <name type="scientific">Ditylenchus destructor</name>
    <dbReference type="NCBI Taxonomy" id="166010"/>
    <lineage>
        <taxon>Eukaryota</taxon>
        <taxon>Metazoa</taxon>
        <taxon>Ecdysozoa</taxon>
        <taxon>Nematoda</taxon>
        <taxon>Chromadorea</taxon>
        <taxon>Rhabditida</taxon>
        <taxon>Tylenchina</taxon>
        <taxon>Tylenchomorpha</taxon>
        <taxon>Sphaerularioidea</taxon>
        <taxon>Anguinidae</taxon>
        <taxon>Anguininae</taxon>
        <taxon>Ditylenchus</taxon>
    </lineage>
</organism>
<dbReference type="EMBL" id="JAKKPZ010000014">
    <property type="protein sequence ID" value="KAI1713892.1"/>
    <property type="molecule type" value="Genomic_DNA"/>
</dbReference>
<dbReference type="AlphaFoldDB" id="A0AAD4N1M6"/>
<keyword evidence="1" id="KW-0175">Coiled coil</keyword>
<sequence>MNPGEYSMSTLEHELLESPMNGEDLEEELNRMNARNMQLNSELAMMHRSTSPIVAEFTKSIQNASDAVATKLKEKFAELNGILSKQQLEQTEMLQIFRQRYDVTVGDLKSRNKSLQDQFNEEAKDLELAQKQRAEVEAKLNKKVTEANGRNSELRSEILKLKRNSEHLTVELEKTRSERNGVQTKLEEYEVVTCCCFLFKKLFVVEIFCASRKFIRELCAPNRKSLPEIG</sequence>
<gene>
    <name evidence="2" type="ORF">DdX_08775</name>
</gene>
<feature type="coiled-coil region" evidence="1">
    <location>
        <begin position="112"/>
        <end position="192"/>
    </location>
</feature>
<evidence type="ECO:0000256" key="1">
    <source>
        <dbReference type="SAM" id="Coils"/>
    </source>
</evidence>
<reference evidence="2" key="1">
    <citation type="submission" date="2022-01" db="EMBL/GenBank/DDBJ databases">
        <title>Genome Sequence Resource for Two Populations of Ditylenchus destructor, the Migratory Endoparasitic Phytonematode.</title>
        <authorList>
            <person name="Zhang H."/>
            <person name="Lin R."/>
            <person name="Xie B."/>
        </authorList>
    </citation>
    <scope>NUCLEOTIDE SEQUENCE</scope>
    <source>
        <strain evidence="2">BazhouSP</strain>
    </source>
</reference>
<dbReference type="Proteomes" id="UP001201812">
    <property type="component" value="Unassembled WGS sequence"/>
</dbReference>
<name>A0AAD4N1M6_9BILA</name>
<evidence type="ECO:0000313" key="2">
    <source>
        <dbReference type="EMBL" id="KAI1713892.1"/>
    </source>
</evidence>
<protein>
    <submittedName>
        <fullName evidence="2">Uncharacterized protein</fullName>
    </submittedName>
</protein>
<keyword evidence="3" id="KW-1185">Reference proteome</keyword>
<proteinExistence type="predicted"/>
<evidence type="ECO:0000313" key="3">
    <source>
        <dbReference type="Proteomes" id="UP001201812"/>
    </source>
</evidence>
<comment type="caution">
    <text evidence="2">The sequence shown here is derived from an EMBL/GenBank/DDBJ whole genome shotgun (WGS) entry which is preliminary data.</text>
</comment>
<accession>A0AAD4N1M6</accession>